<evidence type="ECO:0000313" key="1">
    <source>
        <dbReference type="EMBL" id="MDQ0172400.1"/>
    </source>
</evidence>
<comment type="caution">
    <text evidence="1">The sequence shown here is derived from an EMBL/GenBank/DDBJ whole genome shotgun (WGS) entry which is preliminary data.</text>
</comment>
<keyword evidence="2" id="KW-1185">Reference proteome</keyword>
<reference evidence="1 2" key="1">
    <citation type="submission" date="2023-07" db="EMBL/GenBank/DDBJ databases">
        <title>Sorghum-associated microbial communities from plants grown in Nebraska, USA.</title>
        <authorList>
            <person name="Schachtman D."/>
        </authorList>
    </citation>
    <scope>NUCLEOTIDE SEQUENCE [LARGE SCALE GENOMIC DNA]</scope>
    <source>
        <strain evidence="1 2">DS1314</strain>
    </source>
</reference>
<dbReference type="Proteomes" id="UP001233836">
    <property type="component" value="Unassembled WGS sequence"/>
</dbReference>
<name>A0ABT9WGU5_9BACL</name>
<organism evidence="1 2">
    <name type="scientific">Paenibacillus tundrae</name>
    <dbReference type="NCBI Taxonomy" id="528187"/>
    <lineage>
        <taxon>Bacteria</taxon>
        <taxon>Bacillati</taxon>
        <taxon>Bacillota</taxon>
        <taxon>Bacilli</taxon>
        <taxon>Bacillales</taxon>
        <taxon>Paenibacillaceae</taxon>
        <taxon>Paenibacillus</taxon>
    </lineage>
</organism>
<sequence>MIEGFWYYLNNYKEDHPEDFNKDFSNVGIDLISIKVTTISLTLNFRYDEIVEYVTCFLMIEYEGEEIGEYESLFTLNGEDLDDYLRISK</sequence>
<proteinExistence type="predicted"/>
<dbReference type="EMBL" id="JAUSTI010000011">
    <property type="protein sequence ID" value="MDQ0172400.1"/>
    <property type="molecule type" value="Genomic_DNA"/>
</dbReference>
<gene>
    <name evidence="1" type="ORF">J2T19_003889</name>
</gene>
<protein>
    <submittedName>
        <fullName evidence="1">Uncharacterized protein</fullName>
    </submittedName>
</protein>
<evidence type="ECO:0000313" key="2">
    <source>
        <dbReference type="Proteomes" id="UP001233836"/>
    </source>
</evidence>
<dbReference type="RefSeq" id="WP_307218520.1">
    <property type="nucleotide sequence ID" value="NZ_JAUSTI010000011.1"/>
</dbReference>
<accession>A0ABT9WGU5</accession>